<dbReference type="RefSeq" id="WP_259542676.1">
    <property type="nucleotide sequence ID" value="NZ_JANLCJ010000087.1"/>
</dbReference>
<comment type="caution">
    <text evidence="1">The sequence shown here is derived from an EMBL/GenBank/DDBJ whole genome shotgun (WGS) entry which is preliminary data.</text>
</comment>
<keyword evidence="2" id="KW-1185">Reference proteome</keyword>
<evidence type="ECO:0000313" key="2">
    <source>
        <dbReference type="Proteomes" id="UP001165586"/>
    </source>
</evidence>
<sequence length="78" mass="8898">MKYAFGGRDASGSGTNKHNAEISLFNQAQSEMVQVKIEQRQRDYNRFFNTIVKMFISFVGDVNIKIDSTEFEKGKIEG</sequence>
<accession>A0ABT2H9I0</accession>
<dbReference type="EMBL" id="JANLCJ010000087">
    <property type="protein sequence ID" value="MCS5736625.1"/>
    <property type="molecule type" value="Genomic_DNA"/>
</dbReference>
<reference evidence="1" key="1">
    <citation type="submission" date="2022-08" db="EMBL/GenBank/DDBJ databases">
        <authorList>
            <person name="Deng Y."/>
            <person name="Han X.-F."/>
            <person name="Zhang Y.-Q."/>
        </authorList>
    </citation>
    <scope>NUCLEOTIDE SEQUENCE</scope>
    <source>
        <strain evidence="1">CPCC 203386</strain>
    </source>
</reference>
<name>A0ABT2H9I0_9MICO</name>
<organism evidence="1 2">
    <name type="scientific">Herbiconiux daphne</name>
    <dbReference type="NCBI Taxonomy" id="2970914"/>
    <lineage>
        <taxon>Bacteria</taxon>
        <taxon>Bacillati</taxon>
        <taxon>Actinomycetota</taxon>
        <taxon>Actinomycetes</taxon>
        <taxon>Micrococcales</taxon>
        <taxon>Microbacteriaceae</taxon>
        <taxon>Herbiconiux</taxon>
    </lineage>
</organism>
<protein>
    <submittedName>
        <fullName evidence="1">Uncharacterized protein</fullName>
    </submittedName>
</protein>
<proteinExistence type="predicted"/>
<gene>
    <name evidence="1" type="ORF">N1032_23125</name>
</gene>
<evidence type="ECO:0000313" key="1">
    <source>
        <dbReference type="EMBL" id="MCS5736625.1"/>
    </source>
</evidence>
<feature type="non-terminal residue" evidence="1">
    <location>
        <position position="78"/>
    </location>
</feature>
<dbReference type="Proteomes" id="UP001165586">
    <property type="component" value="Unassembled WGS sequence"/>
</dbReference>